<name>A0A6J4HNQ0_9PSEU</name>
<feature type="region of interest" description="Disordered" evidence="1">
    <location>
        <begin position="1"/>
        <end position="109"/>
    </location>
</feature>
<dbReference type="AlphaFoldDB" id="A0A6J4HNQ0"/>
<protein>
    <submittedName>
        <fullName evidence="2">Uncharacterized protein</fullName>
    </submittedName>
</protein>
<feature type="compositionally biased region" description="Low complexity" evidence="1">
    <location>
        <begin position="52"/>
        <end position="64"/>
    </location>
</feature>
<organism evidence="2">
    <name type="scientific">uncultured Actinomycetospora sp</name>
    <dbReference type="NCBI Taxonomy" id="1135996"/>
    <lineage>
        <taxon>Bacteria</taxon>
        <taxon>Bacillati</taxon>
        <taxon>Actinomycetota</taxon>
        <taxon>Actinomycetes</taxon>
        <taxon>Pseudonocardiales</taxon>
        <taxon>Pseudonocardiaceae</taxon>
        <taxon>Actinomycetospora</taxon>
        <taxon>environmental samples</taxon>
    </lineage>
</organism>
<reference evidence="2" key="1">
    <citation type="submission" date="2020-02" db="EMBL/GenBank/DDBJ databases">
        <authorList>
            <person name="Meier V. D."/>
        </authorList>
    </citation>
    <scope>NUCLEOTIDE SEQUENCE</scope>
    <source>
        <strain evidence="2">AVDCRST_MAG54</strain>
    </source>
</reference>
<dbReference type="EMBL" id="CADCTH010000125">
    <property type="protein sequence ID" value="CAA9228510.1"/>
    <property type="molecule type" value="Genomic_DNA"/>
</dbReference>
<sequence>APAGAGRTQWGAGGARGGGHREDGAAGAGPRGRRVVRVPGGVLGRGGGGGAVRVRGSAPAVQPAAEPPRRAARPPAERAGGGVRAAGRSRTGPLPGGLGEPDPGGRGRR</sequence>
<evidence type="ECO:0000256" key="1">
    <source>
        <dbReference type="SAM" id="MobiDB-lite"/>
    </source>
</evidence>
<evidence type="ECO:0000313" key="2">
    <source>
        <dbReference type="EMBL" id="CAA9228510.1"/>
    </source>
</evidence>
<feature type="compositionally biased region" description="Gly residues" evidence="1">
    <location>
        <begin position="94"/>
        <end position="109"/>
    </location>
</feature>
<feature type="non-terminal residue" evidence="2">
    <location>
        <position position="109"/>
    </location>
</feature>
<feature type="non-terminal residue" evidence="2">
    <location>
        <position position="1"/>
    </location>
</feature>
<accession>A0A6J4HNQ0</accession>
<feature type="compositionally biased region" description="Gly residues" evidence="1">
    <location>
        <begin position="41"/>
        <end position="51"/>
    </location>
</feature>
<gene>
    <name evidence="2" type="ORF">AVDCRST_MAG54-906</name>
</gene>
<proteinExistence type="predicted"/>
<feature type="compositionally biased region" description="Low complexity" evidence="1">
    <location>
        <begin position="1"/>
        <end position="10"/>
    </location>
</feature>